<dbReference type="AlphaFoldDB" id="A0A418SEQ2"/>
<evidence type="ECO:0000256" key="1">
    <source>
        <dbReference type="SAM" id="MobiDB-lite"/>
    </source>
</evidence>
<reference evidence="2 3" key="1">
    <citation type="submission" date="2020-08" db="EMBL/GenBank/DDBJ databases">
        <title>Genome sequence of Rhodobacteraceae bacterium Lw-13e.</title>
        <authorList>
            <person name="Poehlein A."/>
            <person name="Wolter L."/>
            <person name="Daniel R."/>
            <person name="Brinkhoff T."/>
        </authorList>
    </citation>
    <scope>NUCLEOTIDE SEQUENCE [LARGE SCALE GENOMIC DNA]</scope>
    <source>
        <strain evidence="2 3">Lw-13e</strain>
    </source>
</reference>
<gene>
    <name evidence="2" type="ORF">PSAL_010240</name>
</gene>
<organism evidence="2 3">
    <name type="scientific">Pseudooceanicola algae</name>
    <dbReference type="NCBI Taxonomy" id="1537215"/>
    <lineage>
        <taxon>Bacteria</taxon>
        <taxon>Pseudomonadati</taxon>
        <taxon>Pseudomonadota</taxon>
        <taxon>Alphaproteobacteria</taxon>
        <taxon>Rhodobacterales</taxon>
        <taxon>Paracoccaceae</taxon>
        <taxon>Pseudooceanicola</taxon>
    </lineage>
</organism>
<sequence>MPRTIDYGNLMHRAMRGLIFDVLTEVAETGLPGAHHFFITFDTTHPEAELADWLKDRYPSEMTVVMQHWFDDLQITDSGFAVTLNFGDAPERMYIPFDAIQTFVDPSVEFGLRFETQGQDDDDEEDEEDDFGEDDPTPPEPPRPLRDRSKKDQDRKPENRPAGEAEVVRLDKFRK</sequence>
<dbReference type="KEGG" id="palw:PSAL_010240"/>
<feature type="compositionally biased region" description="Acidic residues" evidence="1">
    <location>
        <begin position="118"/>
        <end position="137"/>
    </location>
</feature>
<feature type="region of interest" description="Disordered" evidence="1">
    <location>
        <begin position="115"/>
        <end position="175"/>
    </location>
</feature>
<dbReference type="RefSeq" id="WP_119840183.1">
    <property type="nucleotide sequence ID" value="NZ_CP060436.1"/>
</dbReference>
<dbReference type="OrthoDB" id="9800412at2"/>
<feature type="compositionally biased region" description="Basic and acidic residues" evidence="1">
    <location>
        <begin position="143"/>
        <end position="175"/>
    </location>
</feature>
<keyword evidence="3" id="KW-1185">Reference proteome</keyword>
<dbReference type="EMBL" id="CP060436">
    <property type="protein sequence ID" value="QPM89797.1"/>
    <property type="molecule type" value="Genomic_DNA"/>
</dbReference>
<evidence type="ECO:0000313" key="2">
    <source>
        <dbReference type="EMBL" id="QPM89797.1"/>
    </source>
</evidence>
<accession>A0A418SEQ2</accession>
<dbReference type="Proteomes" id="UP000283786">
    <property type="component" value="Chromosome"/>
</dbReference>
<dbReference type="Gene3D" id="2.30.30.220">
    <property type="entry name" value="SspB-like"/>
    <property type="match status" value="1"/>
</dbReference>
<dbReference type="SUPFAM" id="SSF101738">
    <property type="entry name" value="SspB-like"/>
    <property type="match status" value="1"/>
</dbReference>
<proteinExistence type="predicted"/>
<protein>
    <submittedName>
        <fullName evidence="2">Uncharacterized protein</fullName>
    </submittedName>
</protein>
<evidence type="ECO:0000313" key="3">
    <source>
        <dbReference type="Proteomes" id="UP000283786"/>
    </source>
</evidence>
<dbReference type="Pfam" id="PF04386">
    <property type="entry name" value="SspB"/>
    <property type="match status" value="1"/>
</dbReference>
<name>A0A418SEQ2_9RHOB</name>
<dbReference type="InterPro" id="IPR007481">
    <property type="entry name" value="SspB"/>
</dbReference>
<dbReference type="InterPro" id="IPR036760">
    <property type="entry name" value="SspB-like_sf"/>
</dbReference>